<feature type="region of interest" description="Disordered" evidence="1">
    <location>
        <begin position="36"/>
        <end position="177"/>
    </location>
</feature>
<feature type="compositionally biased region" description="Basic and acidic residues" evidence="1">
    <location>
        <begin position="111"/>
        <end position="124"/>
    </location>
</feature>
<protein>
    <submittedName>
        <fullName evidence="3">Rabphilin-3A-like isoform X2</fullName>
    </submittedName>
</protein>
<gene>
    <name evidence="3" type="primary">LOC121393081</name>
</gene>
<organism evidence="2 3">
    <name type="scientific">Xenopus laevis</name>
    <name type="common">African clawed frog</name>
    <dbReference type="NCBI Taxonomy" id="8355"/>
    <lineage>
        <taxon>Eukaryota</taxon>
        <taxon>Metazoa</taxon>
        <taxon>Chordata</taxon>
        <taxon>Craniata</taxon>
        <taxon>Vertebrata</taxon>
        <taxon>Euteleostomi</taxon>
        <taxon>Amphibia</taxon>
        <taxon>Batrachia</taxon>
        <taxon>Anura</taxon>
        <taxon>Pipoidea</taxon>
        <taxon>Pipidae</taxon>
        <taxon>Xenopodinae</taxon>
        <taxon>Xenopus</taxon>
        <taxon>Xenopus</taxon>
    </lineage>
</organism>
<reference evidence="2" key="1">
    <citation type="submission" date="2024-06" db="UniProtKB">
        <authorList>
            <consortium name="RefSeq"/>
        </authorList>
    </citation>
    <scope>NUCLEOTIDE SEQUENCE [LARGE SCALE GENOMIC DNA]</scope>
    <source>
        <strain evidence="2">J_2021</strain>
    </source>
</reference>
<accession>A0A8J1MCY5</accession>
<dbReference type="Proteomes" id="UP000186698">
    <property type="component" value="Chromosome 2S"/>
</dbReference>
<evidence type="ECO:0000313" key="2">
    <source>
        <dbReference type="Proteomes" id="UP000186698"/>
    </source>
</evidence>
<feature type="compositionally biased region" description="Basic and acidic residues" evidence="1">
    <location>
        <begin position="131"/>
        <end position="142"/>
    </location>
</feature>
<keyword evidence="2" id="KW-1185">Reference proteome</keyword>
<evidence type="ECO:0000313" key="3">
    <source>
        <dbReference type="RefSeq" id="XP_041439589.1"/>
    </source>
</evidence>
<feature type="compositionally biased region" description="Low complexity" evidence="1">
    <location>
        <begin position="143"/>
        <end position="155"/>
    </location>
</feature>
<reference evidence="3" key="2">
    <citation type="submission" date="2025-08" db="UniProtKB">
        <authorList>
            <consortium name="RefSeq"/>
        </authorList>
    </citation>
    <scope>IDENTIFICATION</scope>
    <source>
        <strain evidence="3">J_2021</strain>
        <tissue evidence="3">Erythrocytes</tissue>
    </source>
</reference>
<dbReference type="AlphaFoldDB" id="A0A8J1MCY5"/>
<feature type="compositionally biased region" description="Gly residues" evidence="1">
    <location>
        <begin position="87"/>
        <end position="101"/>
    </location>
</feature>
<dbReference type="GeneID" id="121393081"/>
<sequence length="231" mass="24372">MARAGDVLQGLRLAMSGHEGDRIRRELIALLGSVRSTEGSAAVGESSGRPQRRTRPPDRLSPAAGGRMRRRRSASVETGPHGSRAAGRGGRGAAGRVGGSGTRRNPGRRGASIDRNRATRESRSRSRQHGRSRERDTDRDTAGRSAAQQQGASRGPGVGTFLATGTNGGRGRPSFPGASVAARDVRLGELVRSSVAESTWTSYVQEIKLAEQQVCALLKQLLKIIGHGLGP</sequence>
<name>A0A8J1MCY5_XENLA</name>
<dbReference type="RefSeq" id="XP_041439589.1">
    <property type="nucleotide sequence ID" value="XM_041583655.1"/>
</dbReference>
<evidence type="ECO:0000256" key="1">
    <source>
        <dbReference type="SAM" id="MobiDB-lite"/>
    </source>
</evidence>
<proteinExistence type="predicted"/>